<evidence type="ECO:0000313" key="2">
    <source>
        <dbReference type="EMBL" id="VWD04669.1"/>
    </source>
</evidence>
<dbReference type="AlphaFoldDB" id="A0A6P2X8U8"/>
<proteinExistence type="predicted"/>
<organism evidence="2 3">
    <name type="scientific">Burkholderia lata (strain ATCC 17760 / DSM 23089 / LMG 22485 / NCIMB 9086 / R18194 / 383)</name>
    <dbReference type="NCBI Taxonomy" id="482957"/>
    <lineage>
        <taxon>Bacteria</taxon>
        <taxon>Pseudomonadati</taxon>
        <taxon>Pseudomonadota</taxon>
        <taxon>Betaproteobacteria</taxon>
        <taxon>Burkholderiales</taxon>
        <taxon>Burkholderiaceae</taxon>
        <taxon>Burkholderia</taxon>
        <taxon>Burkholderia cepacia complex</taxon>
    </lineage>
</organism>
<dbReference type="Proteomes" id="UP000494274">
    <property type="component" value="Unassembled WGS sequence"/>
</dbReference>
<reference evidence="2 3" key="1">
    <citation type="submission" date="2019-09" db="EMBL/GenBank/DDBJ databases">
        <authorList>
            <person name="Depoorter E."/>
        </authorList>
    </citation>
    <scope>NUCLEOTIDE SEQUENCE [LARGE SCALE GENOMIC DNA]</scope>
    <source>
        <strain evidence="2">R-18112</strain>
    </source>
</reference>
<keyword evidence="1" id="KW-0472">Membrane</keyword>
<evidence type="ECO:0000256" key="1">
    <source>
        <dbReference type="SAM" id="Phobius"/>
    </source>
</evidence>
<keyword evidence="1" id="KW-0812">Transmembrane</keyword>
<protein>
    <submittedName>
        <fullName evidence="2">Uncharacterized protein</fullName>
    </submittedName>
</protein>
<feature type="transmembrane region" description="Helical" evidence="1">
    <location>
        <begin position="367"/>
        <end position="388"/>
    </location>
</feature>
<keyword evidence="1" id="KW-1133">Transmembrane helix</keyword>
<dbReference type="RefSeq" id="WP_175045202.1">
    <property type="nucleotide sequence ID" value="NZ_CABVQI010000013.1"/>
</dbReference>
<accession>A0A6P2X8U8</accession>
<name>A0A6P2X8U8_BURL3</name>
<gene>
    <name evidence="2" type="ORF">BLA18112_04233</name>
</gene>
<dbReference type="EMBL" id="CABVQI010000013">
    <property type="protein sequence ID" value="VWD04669.1"/>
    <property type="molecule type" value="Genomic_DNA"/>
</dbReference>
<evidence type="ECO:0000313" key="3">
    <source>
        <dbReference type="Proteomes" id="UP000494274"/>
    </source>
</evidence>
<feature type="transmembrane region" description="Helical" evidence="1">
    <location>
        <begin position="341"/>
        <end position="361"/>
    </location>
</feature>
<sequence>MSNLAGLVKDVHYVDLPDQLPRRSMLPGVNNLVVIRKTRDVVFDIKLNDGATYLLESDGDLFWSVAQGGSVKKSTFKDGEVAYFRVSREFRGDLILRKDGFIVGRYNSREFDECSQRKCSQDPLDKPVPFVVVNRDVGVNVFDGTNGVVSDRGSKSVEDEHPFISVVDASLDVLENSSREIYSFFQKGGDSGTGIVSLDPFGVANRNWLLGIAATTYGNARDNWEWLSECIKRERNGTFRLVQVRLQKMGGRLYFYFSGFRRGDAFFTPGRFGVQNPKIVAIFGAAEMAGAIGTSVRSLVTRNALIAFGFSSATAYAEWTANAKKAGYDLVATLLTNTLKYFLAGVLSGIVRWVIFLVFGLSVAASWSALFVGGVVVVAVSVFATWALEALDKSLTPLITGKEGVILSDVLAPVLKRADGAVASYVSGKRKSSMTDVIKGYIEKADLFYRENIFELQRQLPNDYRLGPAS</sequence>